<feature type="transmembrane region" description="Helical" evidence="9">
    <location>
        <begin position="1165"/>
        <end position="1189"/>
    </location>
</feature>
<evidence type="ECO:0000256" key="6">
    <source>
        <dbReference type="ARBA" id="ARBA00023136"/>
    </source>
</evidence>
<feature type="domain" description="Ion transport" evidence="10">
    <location>
        <begin position="956"/>
        <end position="1201"/>
    </location>
</feature>
<evidence type="ECO:0000256" key="2">
    <source>
        <dbReference type="ARBA" id="ARBA00022448"/>
    </source>
</evidence>
<feature type="transmembrane region" description="Helical" evidence="9">
    <location>
        <begin position="1063"/>
        <end position="1082"/>
    </location>
</feature>
<dbReference type="Pfam" id="PF00520">
    <property type="entry name" value="Ion_trans"/>
    <property type="match status" value="1"/>
</dbReference>
<feature type="transmembrane region" description="Helical" evidence="9">
    <location>
        <begin position="978"/>
        <end position="997"/>
    </location>
</feature>
<feature type="region of interest" description="Disordered" evidence="8">
    <location>
        <begin position="1244"/>
        <end position="1272"/>
    </location>
</feature>
<keyword evidence="4 9" id="KW-1133">Transmembrane helix</keyword>
<organism evidence="13 14">
    <name type="scientific">Diacronema lutheri</name>
    <name type="common">Unicellular marine alga</name>
    <name type="synonym">Monochrysis lutheri</name>
    <dbReference type="NCBI Taxonomy" id="2081491"/>
    <lineage>
        <taxon>Eukaryota</taxon>
        <taxon>Haptista</taxon>
        <taxon>Haptophyta</taxon>
        <taxon>Pavlovophyceae</taxon>
        <taxon>Pavlovales</taxon>
        <taxon>Pavlovaceae</taxon>
        <taxon>Diacronema</taxon>
    </lineage>
</organism>
<evidence type="ECO:0000259" key="12">
    <source>
        <dbReference type="Pfam" id="PF25508"/>
    </source>
</evidence>
<feature type="transmembrane region" description="Helical" evidence="9">
    <location>
        <begin position="858"/>
        <end position="875"/>
    </location>
</feature>
<dbReference type="OMA" id="CYCTAVI"/>
<reference evidence="13" key="1">
    <citation type="submission" date="2021-05" db="EMBL/GenBank/DDBJ databases">
        <title>The genome of the haptophyte Pavlova lutheri (Diacronema luteri, Pavlovales) - a model for lipid biosynthesis in eukaryotic algae.</title>
        <authorList>
            <person name="Hulatt C.J."/>
            <person name="Posewitz M.C."/>
        </authorList>
    </citation>
    <scope>NUCLEOTIDE SEQUENCE</scope>
    <source>
        <strain evidence="13">NIVA-4/92</strain>
    </source>
</reference>
<feature type="region of interest" description="Disordered" evidence="8">
    <location>
        <begin position="590"/>
        <end position="615"/>
    </location>
</feature>
<dbReference type="InterPro" id="IPR005821">
    <property type="entry name" value="Ion_trans_dom"/>
</dbReference>
<keyword evidence="2" id="KW-0813">Transport</keyword>
<dbReference type="Gene3D" id="3.40.50.450">
    <property type="match status" value="1"/>
</dbReference>
<evidence type="ECO:0000259" key="10">
    <source>
        <dbReference type="Pfam" id="PF00520"/>
    </source>
</evidence>
<evidence type="ECO:0000256" key="4">
    <source>
        <dbReference type="ARBA" id="ARBA00022989"/>
    </source>
</evidence>
<feature type="transmembrane region" description="Helical" evidence="9">
    <location>
        <begin position="946"/>
        <end position="966"/>
    </location>
</feature>
<dbReference type="PANTHER" id="PTHR13800:SF12">
    <property type="entry name" value="TRANSIENT RECEPTOR POTENTIAL CATION CHANNEL SUBFAMILY M MEMBER-LIKE 2"/>
    <property type="match status" value="1"/>
</dbReference>
<dbReference type="PANTHER" id="PTHR13800">
    <property type="entry name" value="TRANSIENT RECEPTOR POTENTIAL CATION CHANNEL, SUBFAMILY M, MEMBER 6"/>
    <property type="match status" value="1"/>
</dbReference>
<dbReference type="Pfam" id="PF25508">
    <property type="entry name" value="TRPM2"/>
    <property type="match status" value="1"/>
</dbReference>
<evidence type="ECO:0000256" key="7">
    <source>
        <dbReference type="ARBA" id="ARBA00023303"/>
    </source>
</evidence>
<keyword evidence="5" id="KW-0406">Ion transport</keyword>
<dbReference type="InterPro" id="IPR050927">
    <property type="entry name" value="TRPM"/>
</dbReference>
<dbReference type="OrthoDB" id="301415at2759"/>
<evidence type="ECO:0008006" key="15">
    <source>
        <dbReference type="Google" id="ProtNLM"/>
    </source>
</evidence>
<feature type="region of interest" description="Disordered" evidence="8">
    <location>
        <begin position="466"/>
        <end position="486"/>
    </location>
</feature>
<feature type="region of interest" description="Disordered" evidence="8">
    <location>
        <begin position="1"/>
        <end position="22"/>
    </location>
</feature>
<evidence type="ECO:0000256" key="5">
    <source>
        <dbReference type="ARBA" id="ARBA00023065"/>
    </source>
</evidence>
<dbReference type="InterPro" id="IPR041491">
    <property type="entry name" value="TRPM_SLOG"/>
</dbReference>
<dbReference type="EMBL" id="JAGTXO010000001">
    <property type="protein sequence ID" value="KAG8470545.1"/>
    <property type="molecule type" value="Genomic_DNA"/>
</dbReference>
<evidence type="ECO:0000256" key="3">
    <source>
        <dbReference type="ARBA" id="ARBA00022692"/>
    </source>
</evidence>
<protein>
    <recommendedName>
        <fullName evidence="15">TRPM SLOG domain-containing protein</fullName>
    </recommendedName>
</protein>
<evidence type="ECO:0000256" key="8">
    <source>
        <dbReference type="SAM" id="MobiDB-lite"/>
    </source>
</evidence>
<evidence type="ECO:0000259" key="11">
    <source>
        <dbReference type="Pfam" id="PF18139"/>
    </source>
</evidence>
<feature type="compositionally biased region" description="Pro residues" evidence="8">
    <location>
        <begin position="1422"/>
        <end position="1436"/>
    </location>
</feature>
<evidence type="ECO:0000313" key="14">
    <source>
        <dbReference type="Proteomes" id="UP000751190"/>
    </source>
</evidence>
<feature type="compositionally biased region" description="Low complexity" evidence="8">
    <location>
        <begin position="594"/>
        <end position="611"/>
    </location>
</feature>
<evidence type="ECO:0000256" key="1">
    <source>
        <dbReference type="ARBA" id="ARBA00004141"/>
    </source>
</evidence>
<feature type="region of interest" description="Disordered" evidence="8">
    <location>
        <begin position="1422"/>
        <end position="1457"/>
    </location>
</feature>
<dbReference type="GO" id="GO:0005886">
    <property type="term" value="C:plasma membrane"/>
    <property type="evidence" value="ECO:0007669"/>
    <property type="project" value="TreeGrafter"/>
</dbReference>
<feature type="region of interest" description="Disordered" evidence="8">
    <location>
        <begin position="1469"/>
        <end position="1491"/>
    </location>
</feature>
<comment type="subcellular location">
    <subcellularLocation>
        <location evidence="1">Membrane</location>
        <topology evidence="1">Multi-pass membrane protein</topology>
    </subcellularLocation>
</comment>
<feature type="compositionally biased region" description="Low complexity" evidence="8">
    <location>
        <begin position="466"/>
        <end position="482"/>
    </location>
</feature>
<accession>A0A8J5Y323</accession>
<name>A0A8J5Y323_DIALT</name>
<feature type="transmembrane region" description="Helical" evidence="9">
    <location>
        <begin position="1103"/>
        <end position="1125"/>
    </location>
</feature>
<evidence type="ECO:0000256" key="9">
    <source>
        <dbReference type="SAM" id="Phobius"/>
    </source>
</evidence>
<dbReference type="Pfam" id="PF18139">
    <property type="entry name" value="LSDAT_euk"/>
    <property type="match status" value="1"/>
</dbReference>
<keyword evidence="6 9" id="KW-0472">Membrane</keyword>
<gene>
    <name evidence="13" type="ORF">KFE25_008966</name>
</gene>
<feature type="compositionally biased region" description="Gly residues" evidence="8">
    <location>
        <begin position="657"/>
        <end position="667"/>
    </location>
</feature>
<dbReference type="Proteomes" id="UP000751190">
    <property type="component" value="Unassembled WGS sequence"/>
</dbReference>
<feature type="transmembrane region" description="Helical" evidence="9">
    <location>
        <begin position="1009"/>
        <end position="1034"/>
    </location>
</feature>
<feature type="domain" description="TRPM SLOG" evidence="11">
    <location>
        <begin position="136"/>
        <end position="348"/>
    </location>
</feature>
<feature type="domain" description="TRPM-like" evidence="12">
    <location>
        <begin position="707"/>
        <end position="822"/>
    </location>
</feature>
<dbReference type="InterPro" id="IPR057366">
    <property type="entry name" value="TRPM-like"/>
</dbReference>
<evidence type="ECO:0000313" key="13">
    <source>
        <dbReference type="EMBL" id="KAG8470545.1"/>
    </source>
</evidence>
<sequence>MAVRDLAEDDKEGAPSAALPRRGERASALPAFIARVASDRSLSVRGRSYSNLVDEPQASPAAAAAATFALLEPHERERLSKAASKIAAVWRTYLACRRMQLSLIQSFQPDAFRLKSGEPAEYGQVAFEAHGAREPARYIRLSDESDVDRVVGLVRTVWDVRDAQVVISLTGGALDLKLKPHVHDVFNRGLVRAAQQTNAWIVTGGTDTGVMKLVGEAVRDYQADVPCIGVATWGAVHGREILAANHGRDEFFIKTKANDTSGAALEPNHTHFLLVDTGKEGGKAWGGEIDFRTRFEQTYCRRSKVPMVLVVVGGSGGTLQTIERAAENKVPVVLISDSGGAPAVIARYLKTGKIELDPTGERGFKPPSNSADLKKWEAQVARIKALHEKHKVLTAFSTRQGETRNLDLVLLKAMLFDTDGNLRQSDLNESKKMLHLAIDWGRAEVVAQWMEKSAEMFAVPVRHAPSEASSSAPNSPRLSAHASGGGGASVGVADPAVLRLNEHAFSQRMKLSRELQQALQQALHIALKHQKAGIVDLLLKSNLQAADVELLELYDETLDHLTVFEADLQQLRKGLRLHIAQLDDEAASGRLGGRRSSAAATPAHARTARPSDGWQALPSMREHLGAIMTGVRASMRFVGGTPSGGSGGAGFSATGPRGSGGGGGGGNDFAARADARNQQAYAQLVVPFLAKACKLESVDELWKSGQVDRWTADDVFYWAVLMSDERLVQVLWRHVDEPIRMALVASQMSSQLAAIARFDSVRFANLAHKYEGWACGVLSQCDNELEARWLLQKPFNVMVPGRTGGTLITLAIRTNRKAFIAHTHAQSLLDAWWRGDVVGAFDEESGAGSYCLSSSDPHALLVIAHALTFGLLRLVRMEQTLAAKHVLLSKQQRHAFQMQHTHLARLRKPSSREHASIFHQMQYETDHRPDRARMLRDFYAAPKSKFWLRATSYLAFLLLYALVIICDDGTPDVSWLELAFMLWVGGLAVDELHQWVTNRRLHRSHFADIWNVLDALMFAVLFPAIFVMRTLAYFTCCAQPWRSLDTDAAGVALRRPCSCDVQVHARTILAANAVICFFRFLANYKVHPRLGVLIHVITEIQNDVGMFIAILLFVVLGFAFAFSGLSPPRHLQLQSDASSPFLIPVWNLFDLSDVGDVTEHSEAPALGMALLASYLFLSQILLVNLLIAMMNQSYAQAHKNAEEEWAASRASSIEELLILSPVPPPFSMPYLLYDMLARSKRGTSAGAEPALAPPPAAHTGSYGGAAEQGSAGKKRRNVKLLHEYLEECWRTDSLSVESRVTSLRDDVDRLTSMVESASADRADSRAVLDRLTAESMRTLKEMQAGLEKAGLVAPRASASAEPHEREVDSHMLAVPPARARAQPAAPPRPAPASCAAQAGREIAAAPSRLEPSVEHRAALPPPVAHDARAPPPPPPARETSAPPVRASAPIASRHAQAAPTLRVAAVLPSRPPTAPAHESSAPVAPPLAPRSPREAAHLDAMLEADALAEREAALGAALGERIAAMQAQPTLARGWGDATPECRDAVPAAREHADSVARARVSKPIRC</sequence>
<keyword evidence="3 9" id="KW-0812">Transmembrane</keyword>
<proteinExistence type="predicted"/>
<keyword evidence="7" id="KW-0407">Ion channel</keyword>
<feature type="region of interest" description="Disordered" evidence="8">
    <location>
        <begin position="1377"/>
        <end position="1398"/>
    </location>
</feature>
<keyword evidence="14" id="KW-1185">Reference proteome</keyword>
<feature type="region of interest" description="Disordered" evidence="8">
    <location>
        <begin position="645"/>
        <end position="670"/>
    </location>
</feature>
<comment type="caution">
    <text evidence="13">The sequence shown here is derived from an EMBL/GenBank/DDBJ whole genome shotgun (WGS) entry which is preliminary data.</text>
</comment>
<dbReference type="GO" id="GO:0099604">
    <property type="term" value="F:ligand-gated calcium channel activity"/>
    <property type="evidence" value="ECO:0007669"/>
    <property type="project" value="TreeGrafter"/>
</dbReference>